<accession>A0ABR5ZT12</accession>
<organism evidence="2 3">
    <name type="scientific">Bombella mellum</name>
    <dbReference type="NCBI Taxonomy" id="2039288"/>
    <lineage>
        <taxon>Bacteria</taxon>
        <taxon>Pseudomonadati</taxon>
        <taxon>Pseudomonadota</taxon>
        <taxon>Alphaproteobacteria</taxon>
        <taxon>Acetobacterales</taxon>
        <taxon>Acetobacteraceae</taxon>
        <taxon>Bombella</taxon>
    </lineage>
</organism>
<dbReference type="EMBL" id="PDLY01000003">
    <property type="protein sequence ID" value="MBA5727447.1"/>
    <property type="molecule type" value="Genomic_DNA"/>
</dbReference>
<reference evidence="2 3" key="1">
    <citation type="submission" date="2017-10" db="EMBL/GenBank/DDBJ databases">
        <authorList>
            <person name="Jakob F."/>
        </authorList>
    </citation>
    <scope>NUCLEOTIDE SEQUENCE [LARGE SCALE GENOMIC DNA]</scope>
    <source>
        <strain evidence="2 3">TMW 2.1889</strain>
    </source>
</reference>
<evidence type="ECO:0000256" key="1">
    <source>
        <dbReference type="SAM" id="Phobius"/>
    </source>
</evidence>
<keyword evidence="1" id="KW-1133">Transmembrane helix</keyword>
<dbReference type="Proteomes" id="UP000765338">
    <property type="component" value="Unassembled WGS sequence"/>
</dbReference>
<sequence>MPEGFGTGELDGWGGEGEADMIILLVMCSLRPVERRCMAAQGFFKACYLWIFNLAIKLLLIKI</sequence>
<name>A0ABR5ZT12_9PROT</name>
<keyword evidence="3" id="KW-1185">Reference proteome</keyword>
<keyword evidence="1" id="KW-0472">Membrane</keyword>
<evidence type="ECO:0000313" key="2">
    <source>
        <dbReference type="EMBL" id="MBA5727447.1"/>
    </source>
</evidence>
<protein>
    <submittedName>
        <fullName evidence="2">Uncharacterized protein</fullName>
    </submittedName>
</protein>
<gene>
    <name evidence="2" type="ORF">CPA56_05565</name>
</gene>
<evidence type="ECO:0000313" key="3">
    <source>
        <dbReference type="Proteomes" id="UP000765338"/>
    </source>
</evidence>
<proteinExistence type="predicted"/>
<keyword evidence="1" id="KW-0812">Transmembrane</keyword>
<comment type="caution">
    <text evidence="2">The sequence shown here is derived from an EMBL/GenBank/DDBJ whole genome shotgun (WGS) entry which is preliminary data.</text>
</comment>
<feature type="transmembrane region" description="Helical" evidence="1">
    <location>
        <begin position="42"/>
        <end position="60"/>
    </location>
</feature>